<dbReference type="InterPro" id="IPR015928">
    <property type="entry name" value="Aconitase/3IPM_dehydase_swvl"/>
</dbReference>
<evidence type="ECO:0000256" key="5">
    <source>
        <dbReference type="ARBA" id="ARBA00022723"/>
    </source>
</evidence>
<evidence type="ECO:0000256" key="10">
    <source>
        <dbReference type="RuleBase" id="RU361275"/>
    </source>
</evidence>
<dbReference type="InterPro" id="IPR015931">
    <property type="entry name" value="Acnase/IPM_dHydase_lsu_aba_1/3"/>
</dbReference>
<dbReference type="Gene3D" id="3.30.499.10">
    <property type="entry name" value="Aconitase, domain 3"/>
    <property type="match status" value="2"/>
</dbReference>
<evidence type="ECO:0000256" key="4">
    <source>
        <dbReference type="ARBA" id="ARBA00022485"/>
    </source>
</evidence>
<keyword evidence="8 10" id="KW-0456">Lyase</keyword>
<feature type="domain" description="Aconitase/3-isopropylmalate dehydratase large subunit alpha/beta/alpha" evidence="12">
    <location>
        <begin position="71"/>
        <end position="552"/>
    </location>
</feature>
<dbReference type="InterPro" id="IPR006249">
    <property type="entry name" value="Aconitase/IRP2"/>
</dbReference>
<dbReference type="RefSeq" id="WP_089276234.1">
    <property type="nucleotide sequence ID" value="NZ_FZON01000003.1"/>
</dbReference>
<keyword evidence="4 10" id="KW-0004">4Fe-4S</keyword>
<feature type="domain" description="Aconitase A/isopropylmalate dehydratase small subunit swivel" evidence="13">
    <location>
        <begin position="685"/>
        <end position="811"/>
    </location>
</feature>
<dbReference type="AlphaFoldDB" id="A0A239BEM9"/>
<keyword evidence="6 10" id="KW-0408">Iron</keyword>
<name>A0A239BEM9_9RHOB</name>
<dbReference type="FunFam" id="3.20.19.10:FF:000001">
    <property type="entry name" value="Aconitate hydratase"/>
    <property type="match status" value="1"/>
</dbReference>
<dbReference type="InterPro" id="IPR036008">
    <property type="entry name" value="Aconitase_4Fe-4S_dom"/>
</dbReference>
<evidence type="ECO:0000256" key="6">
    <source>
        <dbReference type="ARBA" id="ARBA00023004"/>
    </source>
</evidence>
<dbReference type="EMBL" id="FZON01000003">
    <property type="protein sequence ID" value="SNS06011.1"/>
    <property type="molecule type" value="Genomic_DNA"/>
</dbReference>
<dbReference type="InterPro" id="IPR001030">
    <property type="entry name" value="Acoase/IPM_deHydtase_lsu_aba"/>
</dbReference>
<dbReference type="GO" id="GO:0003994">
    <property type="term" value="F:aconitate hydratase activity"/>
    <property type="evidence" value="ECO:0007669"/>
    <property type="project" value="UniProtKB-EC"/>
</dbReference>
<evidence type="ECO:0000259" key="13">
    <source>
        <dbReference type="Pfam" id="PF00694"/>
    </source>
</evidence>
<dbReference type="EC" id="4.2.1.3" evidence="10"/>
<dbReference type="Gene3D" id="3.20.19.10">
    <property type="entry name" value="Aconitase, domain 4"/>
    <property type="match status" value="1"/>
</dbReference>
<comment type="function">
    <text evidence="10">Catalyzes the isomerization of citrate to isocitrate via cis-aconitate.</text>
</comment>
<evidence type="ECO:0000313" key="14">
    <source>
        <dbReference type="EMBL" id="SNS06011.1"/>
    </source>
</evidence>
<evidence type="ECO:0000256" key="8">
    <source>
        <dbReference type="ARBA" id="ARBA00023239"/>
    </source>
</evidence>
<gene>
    <name evidence="14" type="ORF">SAMN04488078_100349</name>
</gene>
<comment type="similarity">
    <text evidence="3 10">Belongs to the aconitase/IPM isomerase family.</text>
</comment>
<dbReference type="NCBIfam" id="NF006757">
    <property type="entry name" value="PRK09277.1"/>
    <property type="match status" value="1"/>
</dbReference>
<comment type="catalytic activity">
    <reaction evidence="9 10">
        <text>citrate = D-threo-isocitrate</text>
        <dbReference type="Rhea" id="RHEA:10336"/>
        <dbReference type="ChEBI" id="CHEBI:15562"/>
        <dbReference type="ChEBI" id="CHEBI:16947"/>
        <dbReference type="EC" id="4.2.1.3"/>
    </reaction>
</comment>
<dbReference type="PROSITE" id="PS00450">
    <property type="entry name" value="ACONITASE_1"/>
    <property type="match status" value="1"/>
</dbReference>
<dbReference type="InterPro" id="IPR000573">
    <property type="entry name" value="AconitaseA/IPMdHydase_ssu_swvl"/>
</dbReference>
<protein>
    <recommendedName>
        <fullName evidence="10">Aconitate hydratase</fullName>
        <shortName evidence="10">Aconitase</shortName>
        <ecNumber evidence="10">4.2.1.3</ecNumber>
    </recommendedName>
</protein>
<dbReference type="UniPathway" id="UPA00223">
    <property type="reaction ID" value="UER00718"/>
</dbReference>
<dbReference type="SUPFAM" id="SSF52016">
    <property type="entry name" value="LeuD/IlvD-like"/>
    <property type="match status" value="1"/>
</dbReference>
<reference evidence="14 15" key="1">
    <citation type="submission" date="2017-06" db="EMBL/GenBank/DDBJ databases">
        <authorList>
            <person name="Kim H.J."/>
            <person name="Triplett B.A."/>
        </authorList>
    </citation>
    <scope>NUCLEOTIDE SEQUENCE [LARGE SCALE GENOMIC DNA]</scope>
    <source>
        <strain evidence="14 15">DSM 11445</strain>
    </source>
</reference>
<evidence type="ECO:0000313" key="15">
    <source>
        <dbReference type="Proteomes" id="UP000198440"/>
    </source>
</evidence>
<organism evidence="14 15">
    <name type="scientific">Antarctobacter heliothermus</name>
    <dbReference type="NCBI Taxonomy" id="74033"/>
    <lineage>
        <taxon>Bacteria</taxon>
        <taxon>Pseudomonadati</taxon>
        <taxon>Pseudomonadota</taxon>
        <taxon>Alphaproteobacteria</taxon>
        <taxon>Rhodobacterales</taxon>
        <taxon>Roseobacteraceae</taxon>
        <taxon>Antarctobacter</taxon>
    </lineage>
</organism>
<evidence type="ECO:0000256" key="7">
    <source>
        <dbReference type="ARBA" id="ARBA00023014"/>
    </source>
</evidence>
<dbReference type="SUPFAM" id="SSF53732">
    <property type="entry name" value="Aconitase iron-sulfur domain"/>
    <property type="match status" value="1"/>
</dbReference>
<accession>A0A239BEM9</accession>
<evidence type="ECO:0000259" key="12">
    <source>
        <dbReference type="Pfam" id="PF00330"/>
    </source>
</evidence>
<feature type="region of interest" description="Disordered" evidence="11">
    <location>
        <begin position="370"/>
        <end position="410"/>
    </location>
</feature>
<dbReference type="PANTHER" id="PTHR11670">
    <property type="entry name" value="ACONITASE/IRON-RESPONSIVE ELEMENT FAMILY MEMBER"/>
    <property type="match status" value="1"/>
</dbReference>
<dbReference type="GO" id="GO:0051539">
    <property type="term" value="F:4 iron, 4 sulfur cluster binding"/>
    <property type="evidence" value="ECO:0007669"/>
    <property type="project" value="UniProtKB-KW"/>
</dbReference>
<evidence type="ECO:0000256" key="1">
    <source>
        <dbReference type="ARBA" id="ARBA00001966"/>
    </source>
</evidence>
<comment type="pathway">
    <text evidence="2">Carbohydrate metabolism; tricarboxylic acid cycle; isocitrate from oxaloacetate: step 2/2.</text>
</comment>
<comment type="cofactor">
    <cofactor evidence="1">
        <name>[4Fe-4S] cluster</name>
        <dbReference type="ChEBI" id="CHEBI:49883"/>
    </cofactor>
</comment>
<proteinExistence type="inferred from homology"/>
<sequence>MTPDQSHDAVLDVNGKSYRYASLRHLQDAVPGAQIEKLPFVTRILLENLLRNMKDDSDAADLVAAVARGENVGDIEFYPARVLMPDSSGVPLLADLTAMRAAVIERGGDPKLVNPRIPAELVIDHSVVTQFAGTADAARRNIALEYELNVERYTFLKWSQANFRNFRLFSPGKGIVHQINLEYLARPVRSEMVEGDLWAYPDTLVGMDSHTPTINGLGVLGWGVGGIEAGGALLGLPISMAFPDVIGCKLTGHLQPGVTSTDLVLTATELLRKQDLVGKMVEFHGQGLDSLSVPDRATLGNMAPEYGANMGFSPLDAKAMEFLRQTGRNDDDIALTEAYARAQMMWANGNAAPPEYRQVITIELDKIRPSAAGPRRPQDRLNLPDVPNSFDDFLATRGREQSPESSTQANSLTDGDIVIAAITSCTNTSNPSLMIAAGLIARNAVAAGLSVDRKVKTSLSPGSRVVSSYLTRSGLQDALDQLGFQVTGFGCMTCAGGSGQLAPEIEQEIRDRKLTVTAVLSGNRNFEGRTHPLVRAAYLASPPLIVAYALAGTICIDLANDPIGENAKGEPVYMADIWPDATEIERVTQEIVTADEFRDQYSRMHEADEFWDTLTVPAGEDFDWDPDSTYLLRPPFLDDATGAVRDVSRFHLEQARTLLILGDDITTDHISPGSAIPADSAAGQYLLSLGVPENRFSSYIGRRGNHNVMVRGAFANIRIRNLMVPGTEGGVTRHVPTGDTCTIYEAAARYRADDVPQIVIAGRNYGNGSSRDWAAKGTRILGVQCVIAESFERIHRSNLIGMGVLPLQFTDDHSAKSLGLTGDESFDVVFDGGLAPGARGYLQISAPDGSISGRVPLQCRLETARETQIYAAGGILPYALNDMLKADPD</sequence>
<dbReference type="PRINTS" id="PR00415">
    <property type="entry name" value="ACONITASE"/>
</dbReference>
<dbReference type="OrthoDB" id="9764318at2"/>
<dbReference type="GO" id="GO:0046872">
    <property type="term" value="F:metal ion binding"/>
    <property type="evidence" value="ECO:0007669"/>
    <property type="project" value="UniProtKB-KW"/>
</dbReference>
<dbReference type="InterPro" id="IPR018136">
    <property type="entry name" value="Aconitase_4Fe-4S_BS"/>
</dbReference>
<evidence type="ECO:0000256" key="3">
    <source>
        <dbReference type="ARBA" id="ARBA00007185"/>
    </source>
</evidence>
<dbReference type="NCBIfam" id="NF009520">
    <property type="entry name" value="PRK12881.1"/>
    <property type="match status" value="1"/>
</dbReference>
<dbReference type="Pfam" id="PF00694">
    <property type="entry name" value="Aconitase_C"/>
    <property type="match status" value="1"/>
</dbReference>
<keyword evidence="5" id="KW-0479">Metal-binding</keyword>
<keyword evidence="7 10" id="KW-0411">Iron-sulfur</keyword>
<evidence type="ECO:0000256" key="9">
    <source>
        <dbReference type="ARBA" id="ARBA00023501"/>
    </source>
</evidence>
<dbReference type="GO" id="GO:0006099">
    <property type="term" value="P:tricarboxylic acid cycle"/>
    <property type="evidence" value="ECO:0007669"/>
    <property type="project" value="UniProtKB-UniPathway"/>
</dbReference>
<dbReference type="Gene3D" id="6.10.190.10">
    <property type="match status" value="1"/>
</dbReference>
<evidence type="ECO:0000256" key="2">
    <source>
        <dbReference type="ARBA" id="ARBA00004717"/>
    </source>
</evidence>
<dbReference type="NCBIfam" id="TIGR01341">
    <property type="entry name" value="aconitase_1"/>
    <property type="match status" value="1"/>
</dbReference>
<dbReference type="Pfam" id="PF00330">
    <property type="entry name" value="Aconitase"/>
    <property type="match status" value="1"/>
</dbReference>
<evidence type="ECO:0000256" key="11">
    <source>
        <dbReference type="SAM" id="MobiDB-lite"/>
    </source>
</evidence>
<dbReference type="Proteomes" id="UP000198440">
    <property type="component" value="Unassembled WGS sequence"/>
</dbReference>